<evidence type="ECO:0000256" key="1">
    <source>
        <dbReference type="SAM" id="Phobius"/>
    </source>
</evidence>
<dbReference type="Proteomes" id="UP000580250">
    <property type="component" value="Unassembled WGS sequence"/>
</dbReference>
<gene>
    <name evidence="2" type="ORF">MENT_LOCUS35385</name>
</gene>
<evidence type="ECO:0000313" key="2">
    <source>
        <dbReference type="EMBL" id="CAD2183118.1"/>
    </source>
</evidence>
<dbReference type="EMBL" id="CAJEWN010000457">
    <property type="protein sequence ID" value="CAD2183118.1"/>
    <property type="molecule type" value="Genomic_DNA"/>
</dbReference>
<keyword evidence="1" id="KW-0812">Transmembrane</keyword>
<keyword evidence="1" id="KW-1133">Transmembrane helix</keyword>
<organism evidence="2 3">
    <name type="scientific">Meloidogyne enterolobii</name>
    <name type="common">Root-knot nematode worm</name>
    <name type="synonym">Meloidogyne mayaguensis</name>
    <dbReference type="NCBI Taxonomy" id="390850"/>
    <lineage>
        <taxon>Eukaryota</taxon>
        <taxon>Metazoa</taxon>
        <taxon>Ecdysozoa</taxon>
        <taxon>Nematoda</taxon>
        <taxon>Chromadorea</taxon>
        <taxon>Rhabditida</taxon>
        <taxon>Tylenchina</taxon>
        <taxon>Tylenchomorpha</taxon>
        <taxon>Tylenchoidea</taxon>
        <taxon>Meloidogynidae</taxon>
        <taxon>Meloidogyninae</taxon>
        <taxon>Meloidogyne</taxon>
    </lineage>
</organism>
<reference evidence="2 3" key="1">
    <citation type="submission" date="2020-08" db="EMBL/GenBank/DDBJ databases">
        <authorList>
            <person name="Koutsovoulos G."/>
            <person name="Danchin GJ E."/>
        </authorList>
    </citation>
    <scope>NUCLEOTIDE SEQUENCE [LARGE SCALE GENOMIC DNA]</scope>
</reference>
<accession>A0A6V7W8N4</accession>
<comment type="caution">
    <text evidence="2">The sequence shown here is derived from an EMBL/GenBank/DDBJ whole genome shotgun (WGS) entry which is preliminary data.</text>
</comment>
<evidence type="ECO:0000313" key="3">
    <source>
        <dbReference type="Proteomes" id="UP000580250"/>
    </source>
</evidence>
<sequence length="114" mass="13419">MYSIGGKIIITSVLLVIIFEFDVVSCGRLGRRQRIQASAYSGFETQHQYLQDQLNNLRHEYHINELRQLAQQALNLRNHYVHNPEIQQNNQVNINLYVRKNLLHFIPITFNLTT</sequence>
<feature type="transmembrane region" description="Helical" evidence="1">
    <location>
        <begin position="6"/>
        <end position="24"/>
    </location>
</feature>
<name>A0A6V7W8N4_MELEN</name>
<protein>
    <submittedName>
        <fullName evidence="2">Uncharacterized protein</fullName>
    </submittedName>
</protein>
<keyword evidence="1" id="KW-0472">Membrane</keyword>
<dbReference type="AlphaFoldDB" id="A0A6V7W8N4"/>
<proteinExistence type="predicted"/>